<keyword evidence="7" id="KW-1185">Reference proteome</keyword>
<keyword evidence="1" id="KW-0805">Transcription regulation</keyword>
<dbReference type="SUPFAM" id="SSF46689">
    <property type="entry name" value="Homeodomain-like"/>
    <property type="match status" value="1"/>
</dbReference>
<proteinExistence type="predicted"/>
<dbReference type="PANTHER" id="PTHR30055:SF234">
    <property type="entry name" value="HTH-TYPE TRANSCRIPTIONAL REGULATOR BETI"/>
    <property type="match status" value="1"/>
</dbReference>
<gene>
    <name evidence="6" type="ORF">MMF94_30425</name>
</gene>
<dbReference type="Gene3D" id="1.10.357.10">
    <property type="entry name" value="Tetracycline Repressor, domain 2"/>
    <property type="match status" value="1"/>
</dbReference>
<sequence>MTATDGHGLRADAARNYERIVVAAGQAFEEAGSAVTLEEVARRAGVGVATVYRRFRNREQLIRAVFQHIVAAEIEPAMAVETDDPWRDLVSSLEATVEVLAGRKVVLAIARETRALDLESMRRFVATMDRPLRRAAEAGVVRPELVARDLAAVTIMALATVHPRDPGGADRKRYLALLIDGLRPAPTVLPPPSTPDVHGV</sequence>
<evidence type="ECO:0000313" key="7">
    <source>
        <dbReference type="Proteomes" id="UP001299970"/>
    </source>
</evidence>
<dbReference type="InterPro" id="IPR001647">
    <property type="entry name" value="HTH_TetR"/>
</dbReference>
<dbReference type="Pfam" id="PF21597">
    <property type="entry name" value="TetR_C_43"/>
    <property type="match status" value="1"/>
</dbReference>
<dbReference type="PRINTS" id="PR00455">
    <property type="entry name" value="HTHTETR"/>
</dbReference>
<evidence type="ECO:0000256" key="3">
    <source>
        <dbReference type="ARBA" id="ARBA00023163"/>
    </source>
</evidence>
<protein>
    <submittedName>
        <fullName evidence="6">TetR/AcrR family transcriptional regulator</fullName>
    </submittedName>
</protein>
<organism evidence="6 7">
    <name type="scientific">Pseudonocardia alaniniphila</name>
    <dbReference type="NCBI Taxonomy" id="75291"/>
    <lineage>
        <taxon>Bacteria</taxon>
        <taxon>Bacillati</taxon>
        <taxon>Actinomycetota</taxon>
        <taxon>Actinomycetes</taxon>
        <taxon>Pseudonocardiales</taxon>
        <taxon>Pseudonocardiaceae</taxon>
        <taxon>Pseudonocardia</taxon>
    </lineage>
</organism>
<evidence type="ECO:0000256" key="4">
    <source>
        <dbReference type="PROSITE-ProRule" id="PRU00335"/>
    </source>
</evidence>
<dbReference type="InterPro" id="IPR036271">
    <property type="entry name" value="Tet_transcr_reg_TetR-rel_C_sf"/>
</dbReference>
<dbReference type="InterPro" id="IPR009057">
    <property type="entry name" value="Homeodomain-like_sf"/>
</dbReference>
<feature type="DNA-binding region" description="H-T-H motif" evidence="4">
    <location>
        <begin position="36"/>
        <end position="55"/>
    </location>
</feature>
<dbReference type="PROSITE" id="PS50977">
    <property type="entry name" value="HTH_TETR_2"/>
    <property type="match status" value="1"/>
</dbReference>
<accession>A0ABS9TND3</accession>
<keyword evidence="3" id="KW-0804">Transcription</keyword>
<dbReference type="Proteomes" id="UP001299970">
    <property type="component" value="Unassembled WGS sequence"/>
</dbReference>
<dbReference type="InterPro" id="IPR050109">
    <property type="entry name" value="HTH-type_TetR-like_transc_reg"/>
</dbReference>
<comment type="caution">
    <text evidence="6">The sequence shown here is derived from an EMBL/GenBank/DDBJ whole genome shotgun (WGS) entry which is preliminary data.</text>
</comment>
<dbReference type="EMBL" id="JAKXMK010000029">
    <property type="protein sequence ID" value="MCH6170036.1"/>
    <property type="molecule type" value="Genomic_DNA"/>
</dbReference>
<dbReference type="Pfam" id="PF00440">
    <property type="entry name" value="TetR_N"/>
    <property type="match status" value="1"/>
</dbReference>
<dbReference type="InterPro" id="IPR049445">
    <property type="entry name" value="TetR_SbtR-like_C"/>
</dbReference>
<dbReference type="PANTHER" id="PTHR30055">
    <property type="entry name" value="HTH-TYPE TRANSCRIPTIONAL REGULATOR RUTR"/>
    <property type="match status" value="1"/>
</dbReference>
<keyword evidence="2 4" id="KW-0238">DNA-binding</keyword>
<reference evidence="6 7" key="1">
    <citation type="submission" date="2022-03" db="EMBL/GenBank/DDBJ databases">
        <title>Pseudonocardia alaer sp. nov., a novel actinomycete isolated from reed forest soil.</title>
        <authorList>
            <person name="Wang L."/>
        </authorList>
    </citation>
    <scope>NUCLEOTIDE SEQUENCE [LARGE SCALE GENOMIC DNA]</scope>
    <source>
        <strain evidence="6 7">Y-16303</strain>
    </source>
</reference>
<evidence type="ECO:0000256" key="1">
    <source>
        <dbReference type="ARBA" id="ARBA00023015"/>
    </source>
</evidence>
<evidence type="ECO:0000256" key="2">
    <source>
        <dbReference type="ARBA" id="ARBA00023125"/>
    </source>
</evidence>
<evidence type="ECO:0000313" key="6">
    <source>
        <dbReference type="EMBL" id="MCH6170036.1"/>
    </source>
</evidence>
<name>A0ABS9TND3_9PSEU</name>
<dbReference type="RefSeq" id="WP_241040818.1">
    <property type="nucleotide sequence ID" value="NZ_BAAAJF010000032.1"/>
</dbReference>
<evidence type="ECO:0000259" key="5">
    <source>
        <dbReference type="PROSITE" id="PS50977"/>
    </source>
</evidence>
<feature type="domain" description="HTH tetR-type" evidence="5">
    <location>
        <begin position="14"/>
        <end position="73"/>
    </location>
</feature>
<dbReference type="SUPFAM" id="SSF48498">
    <property type="entry name" value="Tetracyclin repressor-like, C-terminal domain"/>
    <property type="match status" value="1"/>
</dbReference>